<evidence type="ECO:0000256" key="2">
    <source>
        <dbReference type="SAM" id="SignalP"/>
    </source>
</evidence>
<name>A0ABT7PK36_9BACT</name>
<keyword evidence="2" id="KW-0732">Signal</keyword>
<feature type="signal peptide" evidence="2">
    <location>
        <begin position="1"/>
        <end position="29"/>
    </location>
</feature>
<gene>
    <name evidence="3" type="ORF">QTN89_14465</name>
</gene>
<feature type="compositionally biased region" description="Polar residues" evidence="1">
    <location>
        <begin position="39"/>
        <end position="51"/>
    </location>
</feature>
<evidence type="ECO:0000313" key="3">
    <source>
        <dbReference type="EMBL" id="MDM4016646.1"/>
    </source>
</evidence>
<evidence type="ECO:0000256" key="1">
    <source>
        <dbReference type="SAM" id="MobiDB-lite"/>
    </source>
</evidence>
<keyword evidence="4" id="KW-1185">Reference proteome</keyword>
<evidence type="ECO:0008006" key="5">
    <source>
        <dbReference type="Google" id="ProtNLM"/>
    </source>
</evidence>
<sequence length="274" mass="31091">MTFYLQHRIPIAVAWIVAVALVTHSSAIADEATDEPTEQPANDNATKQPISPQRRPTDAVEILLTELPPPPPPIKRLIDQGDVRLITGGEAQTTMTAFPGGGRLAGETRFKFKYRYHSNARWRVIDDRSTSETNPTGRSVRIAMNLRNVRLTQSHDVWLRSPPTAERFWDAAIVKHEFDHVAISSHPKIEQLFRDRLKRLRNFIVPLSDVQNSRGRVDRTRVSTLIDAKLNEALKATTDFVSVRYKELDYQTRHGILPLPPDWQPLPNVNSADE</sequence>
<organism evidence="3 4">
    <name type="scientific">Roseiconus lacunae</name>
    <dbReference type="NCBI Taxonomy" id="2605694"/>
    <lineage>
        <taxon>Bacteria</taxon>
        <taxon>Pseudomonadati</taxon>
        <taxon>Planctomycetota</taxon>
        <taxon>Planctomycetia</taxon>
        <taxon>Pirellulales</taxon>
        <taxon>Pirellulaceae</taxon>
        <taxon>Roseiconus</taxon>
    </lineage>
</organism>
<dbReference type="EMBL" id="JASZZN010000009">
    <property type="protein sequence ID" value="MDM4016646.1"/>
    <property type="molecule type" value="Genomic_DNA"/>
</dbReference>
<evidence type="ECO:0000313" key="4">
    <source>
        <dbReference type="Proteomes" id="UP001239462"/>
    </source>
</evidence>
<protein>
    <recommendedName>
        <fullName evidence="5">Secreted Zn-dependent protease</fullName>
    </recommendedName>
</protein>
<feature type="chain" id="PRO_5045565491" description="Secreted Zn-dependent protease" evidence="2">
    <location>
        <begin position="30"/>
        <end position="274"/>
    </location>
</feature>
<feature type="region of interest" description="Disordered" evidence="1">
    <location>
        <begin position="32"/>
        <end position="56"/>
    </location>
</feature>
<reference evidence="3 4" key="1">
    <citation type="submission" date="2023-06" db="EMBL/GenBank/DDBJ databases">
        <title>Roseiconus lacunae JC819 isolated from Gulf of Mannar region, Tamil Nadu.</title>
        <authorList>
            <person name="Pk S."/>
            <person name="Ch S."/>
            <person name="Ch V.R."/>
        </authorList>
    </citation>
    <scope>NUCLEOTIDE SEQUENCE [LARGE SCALE GENOMIC DNA]</scope>
    <source>
        <strain evidence="3 4">JC819</strain>
    </source>
</reference>
<accession>A0ABT7PK36</accession>
<dbReference type="Proteomes" id="UP001239462">
    <property type="component" value="Unassembled WGS sequence"/>
</dbReference>
<dbReference type="RefSeq" id="WP_289164289.1">
    <property type="nucleotide sequence ID" value="NZ_JASZZN010000009.1"/>
</dbReference>
<comment type="caution">
    <text evidence="3">The sequence shown here is derived from an EMBL/GenBank/DDBJ whole genome shotgun (WGS) entry which is preliminary data.</text>
</comment>
<proteinExistence type="predicted"/>